<dbReference type="AlphaFoldDB" id="A0A1T4WMP8"/>
<evidence type="ECO:0000256" key="6">
    <source>
        <dbReference type="ARBA" id="ARBA00023136"/>
    </source>
</evidence>
<dbReference type="PANTHER" id="PTHR43744">
    <property type="entry name" value="ABC TRANSPORTER PERMEASE PROTEIN MG189-RELATED-RELATED"/>
    <property type="match status" value="1"/>
</dbReference>
<dbReference type="PANTHER" id="PTHR43744:SF12">
    <property type="entry name" value="ABC TRANSPORTER PERMEASE PROTEIN MG189-RELATED"/>
    <property type="match status" value="1"/>
</dbReference>
<evidence type="ECO:0000256" key="2">
    <source>
        <dbReference type="ARBA" id="ARBA00022448"/>
    </source>
</evidence>
<keyword evidence="4 7" id="KW-0812">Transmembrane</keyword>
<feature type="domain" description="ABC transmembrane type-1" evidence="8">
    <location>
        <begin position="72"/>
        <end position="261"/>
    </location>
</feature>
<feature type="transmembrane region" description="Helical" evidence="7">
    <location>
        <begin position="182"/>
        <end position="204"/>
    </location>
</feature>
<accession>A0A1T4WMP8</accession>
<dbReference type="Pfam" id="PF00528">
    <property type="entry name" value="BPD_transp_1"/>
    <property type="match status" value="1"/>
</dbReference>
<comment type="similarity">
    <text evidence="7">Belongs to the binding-protein-dependent transport system permease family.</text>
</comment>
<dbReference type="Gene3D" id="1.10.3720.10">
    <property type="entry name" value="MetI-like"/>
    <property type="match status" value="1"/>
</dbReference>
<dbReference type="GO" id="GO:0055085">
    <property type="term" value="P:transmembrane transport"/>
    <property type="evidence" value="ECO:0007669"/>
    <property type="project" value="InterPro"/>
</dbReference>
<dbReference type="STRING" id="1147123.SAMN05443428_102163"/>
<keyword evidence="2 7" id="KW-0813">Transport</keyword>
<keyword evidence="3" id="KW-1003">Cell membrane</keyword>
<evidence type="ECO:0000256" key="4">
    <source>
        <dbReference type="ARBA" id="ARBA00022692"/>
    </source>
</evidence>
<dbReference type="EMBL" id="FUYH01000002">
    <property type="protein sequence ID" value="SKA78640.1"/>
    <property type="molecule type" value="Genomic_DNA"/>
</dbReference>
<evidence type="ECO:0000256" key="1">
    <source>
        <dbReference type="ARBA" id="ARBA00004651"/>
    </source>
</evidence>
<evidence type="ECO:0000259" key="8">
    <source>
        <dbReference type="PROSITE" id="PS50928"/>
    </source>
</evidence>
<organism evidence="9 10">
    <name type="scientific">Caloramator quimbayensis</name>
    <dbReference type="NCBI Taxonomy" id="1147123"/>
    <lineage>
        <taxon>Bacteria</taxon>
        <taxon>Bacillati</taxon>
        <taxon>Bacillota</taxon>
        <taxon>Clostridia</taxon>
        <taxon>Eubacteriales</taxon>
        <taxon>Clostridiaceae</taxon>
        <taxon>Caloramator</taxon>
    </lineage>
</organism>
<feature type="transmembrane region" description="Helical" evidence="7">
    <location>
        <begin position="243"/>
        <end position="266"/>
    </location>
</feature>
<evidence type="ECO:0000256" key="7">
    <source>
        <dbReference type="RuleBase" id="RU363032"/>
    </source>
</evidence>
<evidence type="ECO:0000313" key="10">
    <source>
        <dbReference type="Proteomes" id="UP000190105"/>
    </source>
</evidence>
<sequence>MNQNSSKINMSKVIFYIITISYALIAIMPFIWSFYSSFRTPEDVNKINISFKNLSMMNYKYIFTNLPIGRYYLNSVIVAAIVTVGNLLINSMAGYAFARLEFAGKDIMFMIVLGIMMIPGQVLMVPTFVMLSKLNWLNSFRGLTIPFLFSSFYIFMMRQFFMSIPKDLEEAAFIDGMSRGGIFFKIALPLVKPALSTQAIGLFIGNWNAFLWPSLIATKKEWFTLPVGLGDLEFRYFSFQNQVMAGTMCLTIPIIIMFLVLQKYIIENSTTSGMK</sequence>
<dbReference type="PROSITE" id="PS50928">
    <property type="entry name" value="ABC_TM1"/>
    <property type="match status" value="1"/>
</dbReference>
<reference evidence="10" key="1">
    <citation type="submission" date="2017-02" db="EMBL/GenBank/DDBJ databases">
        <authorList>
            <person name="Varghese N."/>
            <person name="Submissions S."/>
        </authorList>
    </citation>
    <scope>NUCLEOTIDE SEQUENCE [LARGE SCALE GENOMIC DNA]</scope>
    <source>
        <strain evidence="10">USBA 833</strain>
    </source>
</reference>
<evidence type="ECO:0000256" key="3">
    <source>
        <dbReference type="ARBA" id="ARBA00022475"/>
    </source>
</evidence>
<dbReference type="InterPro" id="IPR000515">
    <property type="entry name" value="MetI-like"/>
</dbReference>
<dbReference type="CDD" id="cd06261">
    <property type="entry name" value="TM_PBP2"/>
    <property type="match status" value="1"/>
</dbReference>
<dbReference type="GO" id="GO:0005886">
    <property type="term" value="C:plasma membrane"/>
    <property type="evidence" value="ECO:0007669"/>
    <property type="project" value="UniProtKB-SubCell"/>
</dbReference>
<feature type="transmembrane region" description="Helical" evidence="7">
    <location>
        <begin position="13"/>
        <end position="35"/>
    </location>
</feature>
<evidence type="ECO:0000313" key="9">
    <source>
        <dbReference type="EMBL" id="SKA78640.1"/>
    </source>
</evidence>
<proteinExistence type="inferred from homology"/>
<dbReference type="InterPro" id="IPR035906">
    <property type="entry name" value="MetI-like_sf"/>
</dbReference>
<comment type="subcellular location">
    <subcellularLocation>
        <location evidence="1 7">Cell membrane</location>
        <topology evidence="1 7">Multi-pass membrane protein</topology>
    </subcellularLocation>
</comment>
<feature type="transmembrane region" description="Helical" evidence="7">
    <location>
        <begin position="107"/>
        <end position="131"/>
    </location>
</feature>
<feature type="transmembrane region" description="Helical" evidence="7">
    <location>
        <begin position="71"/>
        <end position="95"/>
    </location>
</feature>
<feature type="transmembrane region" description="Helical" evidence="7">
    <location>
        <begin position="143"/>
        <end position="161"/>
    </location>
</feature>
<keyword evidence="6 7" id="KW-0472">Membrane</keyword>
<dbReference type="Proteomes" id="UP000190105">
    <property type="component" value="Unassembled WGS sequence"/>
</dbReference>
<gene>
    <name evidence="9" type="ORF">SAMN05443428_102163</name>
</gene>
<dbReference type="RefSeq" id="WP_207651442.1">
    <property type="nucleotide sequence ID" value="NZ_FUYH01000002.1"/>
</dbReference>
<dbReference type="SUPFAM" id="SSF161098">
    <property type="entry name" value="MetI-like"/>
    <property type="match status" value="1"/>
</dbReference>
<keyword evidence="10" id="KW-1185">Reference proteome</keyword>
<name>A0A1T4WMP8_9CLOT</name>
<protein>
    <submittedName>
        <fullName evidence="9">Carbohydrate ABC transporter membrane protein 2, CUT1 family</fullName>
    </submittedName>
</protein>
<evidence type="ECO:0000256" key="5">
    <source>
        <dbReference type="ARBA" id="ARBA00022989"/>
    </source>
</evidence>
<keyword evidence="5 7" id="KW-1133">Transmembrane helix</keyword>